<organism evidence="2 3">
    <name type="scientific">Aspergillus cavernicola</name>
    <dbReference type="NCBI Taxonomy" id="176166"/>
    <lineage>
        <taxon>Eukaryota</taxon>
        <taxon>Fungi</taxon>
        <taxon>Dikarya</taxon>
        <taxon>Ascomycota</taxon>
        <taxon>Pezizomycotina</taxon>
        <taxon>Eurotiomycetes</taxon>
        <taxon>Eurotiomycetidae</taxon>
        <taxon>Eurotiales</taxon>
        <taxon>Aspergillaceae</taxon>
        <taxon>Aspergillus</taxon>
        <taxon>Aspergillus subgen. Nidulantes</taxon>
    </lineage>
</organism>
<feature type="region of interest" description="Disordered" evidence="1">
    <location>
        <begin position="200"/>
        <end position="244"/>
    </location>
</feature>
<keyword evidence="3" id="KW-1185">Reference proteome</keyword>
<name>A0ABR4IFB7_9EURO</name>
<accession>A0ABR4IFB7</accession>
<sequence>MCPAYYSKGPTFIGFDFGTTASAVAFTGKHFYNNGEFGPVRYIKQWSPPRFTDDKVPTLVSYNGQGGRWGFQAEVEAGTFAVLPPSHRRSSSSIAEPLVNISQAPKKITNLPHLDLLYFPPFILSSTSRHLFQFLRCELAFYHIQYTIQYTIRHGGLNTQINTPRFTTVFGGDETSKFITATASLVNNDNFESTNTSTLVEAKSQQPTPRQIPRHTAPNPHIHASSPPPPQSFEAAIGDGSTYN</sequence>
<gene>
    <name evidence="2" type="ORF">BDW59DRAFT_160955</name>
</gene>
<reference evidence="2 3" key="1">
    <citation type="submission" date="2024-07" db="EMBL/GenBank/DDBJ databases">
        <title>Section-level genome sequencing and comparative genomics of Aspergillus sections Usti and Cavernicolus.</title>
        <authorList>
            <consortium name="Lawrence Berkeley National Laboratory"/>
            <person name="Nybo J.L."/>
            <person name="Vesth T.C."/>
            <person name="Theobald S."/>
            <person name="Frisvad J.C."/>
            <person name="Larsen T.O."/>
            <person name="Kjaerboelling I."/>
            <person name="Rothschild-Mancinelli K."/>
            <person name="Lyhne E.K."/>
            <person name="Kogle M.E."/>
            <person name="Barry K."/>
            <person name="Clum A."/>
            <person name="Na H."/>
            <person name="Ledsgaard L."/>
            <person name="Lin J."/>
            <person name="Lipzen A."/>
            <person name="Kuo A."/>
            <person name="Riley R."/>
            <person name="Mondo S."/>
            <person name="LaButti K."/>
            <person name="Haridas S."/>
            <person name="Pangalinan J."/>
            <person name="Salamov A.A."/>
            <person name="Simmons B.A."/>
            <person name="Magnuson J.K."/>
            <person name="Chen J."/>
            <person name="Drula E."/>
            <person name="Henrissat B."/>
            <person name="Wiebenga A."/>
            <person name="Lubbers R.J."/>
            <person name="Gomes A.C."/>
            <person name="Makela M.R."/>
            <person name="Stajich J."/>
            <person name="Grigoriev I.V."/>
            <person name="Mortensen U.H."/>
            <person name="De vries R.P."/>
            <person name="Baker S.E."/>
            <person name="Andersen M.R."/>
        </authorList>
    </citation>
    <scope>NUCLEOTIDE SEQUENCE [LARGE SCALE GENOMIC DNA]</scope>
    <source>
        <strain evidence="2 3">CBS 600.67</strain>
    </source>
</reference>
<proteinExistence type="predicted"/>
<dbReference type="Proteomes" id="UP001610335">
    <property type="component" value="Unassembled WGS sequence"/>
</dbReference>
<evidence type="ECO:0000256" key="1">
    <source>
        <dbReference type="SAM" id="MobiDB-lite"/>
    </source>
</evidence>
<dbReference type="EMBL" id="JBFXLS010000030">
    <property type="protein sequence ID" value="KAL2826435.1"/>
    <property type="molecule type" value="Genomic_DNA"/>
</dbReference>
<evidence type="ECO:0000313" key="3">
    <source>
        <dbReference type="Proteomes" id="UP001610335"/>
    </source>
</evidence>
<protein>
    <submittedName>
        <fullName evidence="2">Uncharacterized protein</fullName>
    </submittedName>
</protein>
<evidence type="ECO:0000313" key="2">
    <source>
        <dbReference type="EMBL" id="KAL2826435.1"/>
    </source>
</evidence>
<comment type="caution">
    <text evidence="2">The sequence shown here is derived from an EMBL/GenBank/DDBJ whole genome shotgun (WGS) entry which is preliminary data.</text>
</comment>
<feature type="compositionally biased region" description="Polar residues" evidence="1">
    <location>
        <begin position="200"/>
        <end position="209"/>
    </location>
</feature>